<name>A0ABT2YAN0_9BURK</name>
<comment type="similarity">
    <text evidence="1 4">Belongs to the MinE family.</text>
</comment>
<reference evidence="5 6" key="1">
    <citation type="submission" date="2021-11" db="EMBL/GenBank/DDBJ databases">
        <authorList>
            <person name="Liang Q."/>
            <person name="Mou H."/>
            <person name="Liu Z."/>
        </authorList>
    </citation>
    <scope>NUCLEOTIDE SEQUENCE [LARGE SCALE GENOMIC DNA]</scope>
    <source>
        <strain evidence="5 6">CHU3</strain>
    </source>
</reference>
<dbReference type="Gene3D" id="3.30.1070.10">
    <property type="entry name" value="Cell division topological specificity factor MinE"/>
    <property type="match status" value="1"/>
</dbReference>
<evidence type="ECO:0000313" key="6">
    <source>
        <dbReference type="Proteomes" id="UP001209701"/>
    </source>
</evidence>
<comment type="function">
    <text evidence="3 4">Prevents the cell division inhibition by proteins MinC and MinD at internal division sites while permitting inhibition at polar sites. This ensures cell division at the proper site by restricting the formation of a division septum at the midpoint of the long axis of the cell.</text>
</comment>
<evidence type="ECO:0000256" key="2">
    <source>
        <dbReference type="ARBA" id="ARBA00020112"/>
    </source>
</evidence>
<gene>
    <name evidence="4 5" type="primary">minE</name>
    <name evidence="5" type="ORF">LNV07_04520</name>
</gene>
<evidence type="ECO:0000313" key="5">
    <source>
        <dbReference type="EMBL" id="MCV2367356.1"/>
    </source>
</evidence>
<dbReference type="NCBIfam" id="NF010595">
    <property type="entry name" value="PRK13989.1"/>
    <property type="match status" value="1"/>
</dbReference>
<keyword evidence="4" id="KW-0131">Cell cycle</keyword>
<protein>
    <recommendedName>
        <fullName evidence="2 4">Cell division topological specificity factor</fullName>
    </recommendedName>
</protein>
<dbReference type="SUPFAM" id="SSF55229">
    <property type="entry name" value="Cell division protein MinE topological specificity domain"/>
    <property type="match status" value="1"/>
</dbReference>
<organism evidence="5 6">
    <name type="scientific">Roseateles oligotrophus</name>
    <dbReference type="NCBI Taxonomy" id="1769250"/>
    <lineage>
        <taxon>Bacteria</taxon>
        <taxon>Pseudomonadati</taxon>
        <taxon>Pseudomonadota</taxon>
        <taxon>Betaproteobacteria</taxon>
        <taxon>Burkholderiales</taxon>
        <taxon>Sphaerotilaceae</taxon>
        <taxon>Roseateles</taxon>
    </lineage>
</organism>
<evidence type="ECO:0000256" key="4">
    <source>
        <dbReference type="HAMAP-Rule" id="MF_00262"/>
    </source>
</evidence>
<keyword evidence="6" id="KW-1185">Reference proteome</keyword>
<keyword evidence="4 5" id="KW-0132">Cell division</keyword>
<dbReference type="RefSeq" id="WP_263569983.1">
    <property type="nucleotide sequence ID" value="NZ_JAJIRN010000002.1"/>
</dbReference>
<accession>A0ABT2YAN0</accession>
<evidence type="ECO:0000256" key="1">
    <source>
        <dbReference type="ARBA" id="ARBA00008168"/>
    </source>
</evidence>
<dbReference type="NCBIfam" id="TIGR01215">
    <property type="entry name" value="minE"/>
    <property type="match status" value="1"/>
</dbReference>
<comment type="caution">
    <text evidence="5">The sequence shown here is derived from an EMBL/GenBank/DDBJ whole genome shotgun (WGS) entry which is preliminary data.</text>
</comment>
<dbReference type="HAMAP" id="MF_00262">
    <property type="entry name" value="MinE"/>
    <property type="match status" value="1"/>
</dbReference>
<dbReference type="Proteomes" id="UP001209701">
    <property type="component" value="Unassembled WGS sequence"/>
</dbReference>
<evidence type="ECO:0000256" key="3">
    <source>
        <dbReference type="ARBA" id="ARBA00025265"/>
    </source>
</evidence>
<dbReference type="Pfam" id="PF03776">
    <property type="entry name" value="MinE"/>
    <property type="match status" value="1"/>
</dbReference>
<dbReference type="InterPro" id="IPR036707">
    <property type="entry name" value="MinE_sf"/>
</dbReference>
<dbReference type="NCBIfam" id="NF001422">
    <property type="entry name" value="PRK00296.1"/>
    <property type="match status" value="1"/>
</dbReference>
<dbReference type="InterPro" id="IPR005527">
    <property type="entry name" value="MinE"/>
</dbReference>
<dbReference type="GO" id="GO:0051301">
    <property type="term" value="P:cell division"/>
    <property type="evidence" value="ECO:0007669"/>
    <property type="project" value="UniProtKB-KW"/>
</dbReference>
<proteinExistence type="inferred from homology"/>
<dbReference type="EMBL" id="JAJIRN010000002">
    <property type="protein sequence ID" value="MCV2367356.1"/>
    <property type="molecule type" value="Genomic_DNA"/>
</dbReference>
<sequence length="85" mass="9709">MGFLKYFLGEKKTTANVAKERLQLILAHERNGRAASPDYLPQLKNELLVVISKYMKIDPDDIKVSLEHQGDLDVLELKIEMPDGR</sequence>